<sequence>MSKAIAYVMTVKEQSDQNNVNRTKNKIQDFCRVHDIKLLNLFEDIVDYEFHNPIRNGYAGKEMLNFVEMNSNNIDFFLVSDLTDCVEEEEWEQLRAFFLKHNIEVVELLMWEKLRPIMDPKLREKLEKEIADIGWQLKR</sequence>
<keyword evidence="2" id="KW-1185">Reference proteome</keyword>
<dbReference type="Proteomes" id="UP001145072">
    <property type="component" value="Unassembled WGS sequence"/>
</dbReference>
<proteinExistence type="predicted"/>
<accession>A0A9X3WL94</accession>
<evidence type="ECO:0000313" key="1">
    <source>
        <dbReference type="EMBL" id="MDC3419359.1"/>
    </source>
</evidence>
<organism evidence="1 2">
    <name type="scientific">Aquibacillus koreensis</name>
    <dbReference type="NCBI Taxonomy" id="279446"/>
    <lineage>
        <taxon>Bacteria</taxon>
        <taxon>Bacillati</taxon>
        <taxon>Bacillota</taxon>
        <taxon>Bacilli</taxon>
        <taxon>Bacillales</taxon>
        <taxon>Bacillaceae</taxon>
        <taxon>Aquibacillus</taxon>
    </lineage>
</organism>
<comment type="caution">
    <text evidence="1">The sequence shown here is derived from an EMBL/GenBank/DDBJ whole genome shotgun (WGS) entry which is preliminary data.</text>
</comment>
<dbReference type="RefSeq" id="WP_259869935.1">
    <property type="nucleotide sequence ID" value="NZ_JAMQJZ010000002.1"/>
</dbReference>
<protein>
    <submittedName>
        <fullName evidence="1">Uncharacterized protein</fullName>
    </submittedName>
</protein>
<evidence type="ECO:0000313" key="2">
    <source>
        <dbReference type="Proteomes" id="UP001145072"/>
    </source>
</evidence>
<dbReference type="AlphaFoldDB" id="A0A9X3WL94"/>
<name>A0A9X3WL94_9BACI</name>
<reference evidence="1" key="1">
    <citation type="submission" date="2022-06" db="EMBL/GenBank/DDBJ databases">
        <title>Aquibacillus sp. a new bacterium isolated from soil saline samples.</title>
        <authorList>
            <person name="Galisteo C."/>
            <person name="De La Haba R."/>
            <person name="Sanchez-Porro C."/>
            <person name="Ventosa A."/>
        </authorList>
    </citation>
    <scope>NUCLEOTIDE SEQUENCE</scope>
    <source>
        <strain evidence="1">JCM 12387</strain>
    </source>
</reference>
<dbReference type="EMBL" id="JAMQJZ010000002">
    <property type="protein sequence ID" value="MDC3419359.1"/>
    <property type="molecule type" value="Genomic_DNA"/>
</dbReference>
<gene>
    <name evidence="1" type="ORF">NC661_03160</name>
</gene>